<dbReference type="Gene3D" id="2.160.20.10">
    <property type="entry name" value="Single-stranded right-handed beta-helix, Pectin lyase-like"/>
    <property type="match status" value="2"/>
</dbReference>
<evidence type="ECO:0000313" key="5">
    <source>
        <dbReference type="Proteomes" id="UP000653578"/>
    </source>
</evidence>
<dbReference type="Proteomes" id="UP000653578">
    <property type="component" value="Unassembled WGS sequence"/>
</dbReference>
<protein>
    <recommendedName>
        <fullName evidence="3">Right handed beta helix domain-containing protein</fullName>
    </recommendedName>
</protein>
<feature type="signal peptide" evidence="2">
    <location>
        <begin position="1"/>
        <end position="22"/>
    </location>
</feature>
<reference evidence="4 5" key="1">
    <citation type="submission" date="2019-10" db="EMBL/GenBank/DDBJ databases">
        <title>Description of Paenibacillus humi sp. nov.</title>
        <authorList>
            <person name="Carlier A."/>
            <person name="Qi S."/>
        </authorList>
    </citation>
    <scope>NUCLEOTIDE SEQUENCE [LARGE SCALE GENOMIC DNA]</scope>
    <source>
        <strain evidence="4 5">LMG 31461</strain>
    </source>
</reference>
<gene>
    <name evidence="4" type="ORF">GC096_14195</name>
</gene>
<evidence type="ECO:0000256" key="1">
    <source>
        <dbReference type="SAM" id="MobiDB-lite"/>
    </source>
</evidence>
<dbReference type="EMBL" id="WHNY01000041">
    <property type="protein sequence ID" value="NOU65186.1"/>
    <property type="molecule type" value="Genomic_DNA"/>
</dbReference>
<evidence type="ECO:0000313" key="4">
    <source>
        <dbReference type="EMBL" id="NOU65186.1"/>
    </source>
</evidence>
<dbReference type="InterPro" id="IPR006626">
    <property type="entry name" value="PbH1"/>
</dbReference>
<feature type="compositionally biased region" description="Low complexity" evidence="1">
    <location>
        <begin position="19"/>
        <end position="56"/>
    </location>
</feature>
<dbReference type="SMART" id="SM00710">
    <property type="entry name" value="PbH1"/>
    <property type="match status" value="9"/>
</dbReference>
<accession>A0ABX1X9X7</accession>
<dbReference type="SUPFAM" id="SSF51126">
    <property type="entry name" value="Pectin lyase-like"/>
    <property type="match status" value="1"/>
</dbReference>
<dbReference type="InterPro" id="IPR011050">
    <property type="entry name" value="Pectin_lyase_fold/virulence"/>
</dbReference>
<dbReference type="InterPro" id="IPR012334">
    <property type="entry name" value="Pectin_lyas_fold"/>
</dbReference>
<comment type="caution">
    <text evidence="4">The sequence shown here is derived from an EMBL/GenBank/DDBJ whole genome shotgun (WGS) entry which is preliminary data.</text>
</comment>
<sequence>MSKLVLLIYVLILSLLPTWSSSTSSSSSSSPSLSPSPIVTASPNTNPPSTSTNPTTVPIDVPKDKIYELNLSQWHIYNDNSHAQETTDGLNNALIWARDAGFTVFKVPAGTYLIAKGTDGTWDSRGRINMVSDMTFWLDDKAIIQKETNGYEGYSTLFIGVGVQNVQIIGGTYRGDRETHDYSSGGTHESGYGILAKGAFNVTIDGVKALNFTGDGLCVGGGNGTMQDLYEKSFESGSIDDNGNQVTSASKIRTKTSWQLTHPSYNLTNTLIIDNGQHLPAEYDIYFYKADGSFLTKLKQQGQGKYISIPEGGHSIRLVFNSTLLKDQYLEIWNRVQSTNIVVQNSESSFNRRQGLTINGGKNVTVQNSIFHDIGGKKGTAPMAGIDVEGGAGENGYINENISIKNNKFYNNSRYDVIFYDGHNGILENNHLASRGVIGLAVSEPFTGAVIKNNNFEGTSIYAYHDVTFLDNQMSDSITHLEGPNINIKGMTFTNAKFLISSSTPFGVTASDITINLTNSNVDGGLAIWNNPVHLTNVTINGAPALRAITGGNVEGNIFDNLTVTGYNSTYGLDLPLGTYNNCVFKGPSDEGKMGPGAGKSGKYIFNKCSFTGNTGLSSGNVNLDLTITDSTFNILGNMSAISVDSARMVDIKNNILVMSGITKGTTEIIKLNDYWQRNDPNDILNASISNNTITSNIDSVGISTIYVGPGSRAFSITNNVLNKAKLRLKSNDITSNNKEL</sequence>
<dbReference type="InterPro" id="IPR039448">
    <property type="entry name" value="Beta_helix"/>
</dbReference>
<keyword evidence="2" id="KW-0732">Signal</keyword>
<evidence type="ECO:0000256" key="2">
    <source>
        <dbReference type="SAM" id="SignalP"/>
    </source>
</evidence>
<keyword evidence="5" id="KW-1185">Reference proteome</keyword>
<proteinExistence type="predicted"/>
<feature type="domain" description="Right handed beta helix" evidence="3">
    <location>
        <begin position="338"/>
        <end position="497"/>
    </location>
</feature>
<dbReference type="RefSeq" id="WP_171631069.1">
    <property type="nucleotide sequence ID" value="NZ_WHNY01000041.1"/>
</dbReference>
<feature type="chain" id="PRO_5045342817" description="Right handed beta helix domain-containing protein" evidence="2">
    <location>
        <begin position="23"/>
        <end position="741"/>
    </location>
</feature>
<feature type="region of interest" description="Disordered" evidence="1">
    <location>
        <begin position="19"/>
        <end position="57"/>
    </location>
</feature>
<dbReference type="Pfam" id="PF13229">
    <property type="entry name" value="Beta_helix"/>
    <property type="match status" value="1"/>
</dbReference>
<evidence type="ECO:0000259" key="3">
    <source>
        <dbReference type="Pfam" id="PF13229"/>
    </source>
</evidence>
<name>A0ABX1X9X7_9BACL</name>
<organism evidence="4 5">
    <name type="scientific">Paenibacillus plantarum</name>
    <dbReference type="NCBI Taxonomy" id="2654975"/>
    <lineage>
        <taxon>Bacteria</taxon>
        <taxon>Bacillati</taxon>
        <taxon>Bacillota</taxon>
        <taxon>Bacilli</taxon>
        <taxon>Bacillales</taxon>
        <taxon>Paenibacillaceae</taxon>
        <taxon>Paenibacillus</taxon>
    </lineage>
</organism>